<proteinExistence type="predicted"/>
<gene>
    <name evidence="1" type="ORF">Tco_0773280</name>
</gene>
<keyword evidence="2" id="KW-1185">Reference proteome</keyword>
<reference evidence="1" key="2">
    <citation type="submission" date="2022-01" db="EMBL/GenBank/DDBJ databases">
        <authorList>
            <person name="Yamashiro T."/>
            <person name="Shiraishi A."/>
            <person name="Satake H."/>
            <person name="Nakayama K."/>
        </authorList>
    </citation>
    <scope>NUCLEOTIDE SEQUENCE</scope>
</reference>
<comment type="caution">
    <text evidence="1">The sequence shown here is derived from an EMBL/GenBank/DDBJ whole genome shotgun (WGS) entry which is preliminary data.</text>
</comment>
<protein>
    <submittedName>
        <fullName evidence="1">Uncharacterized protein</fullName>
    </submittedName>
</protein>
<name>A0ABQ4ZKE5_9ASTR</name>
<reference evidence="1" key="1">
    <citation type="journal article" date="2022" name="Int. J. Mol. Sci.">
        <title>Draft Genome of Tanacetum Coccineum: Genomic Comparison of Closely Related Tanacetum-Family Plants.</title>
        <authorList>
            <person name="Yamashiro T."/>
            <person name="Shiraishi A."/>
            <person name="Nakayama K."/>
            <person name="Satake H."/>
        </authorList>
    </citation>
    <scope>NUCLEOTIDE SEQUENCE</scope>
</reference>
<evidence type="ECO:0000313" key="2">
    <source>
        <dbReference type="Proteomes" id="UP001151760"/>
    </source>
</evidence>
<dbReference type="Proteomes" id="UP001151760">
    <property type="component" value="Unassembled WGS sequence"/>
</dbReference>
<accession>A0ABQ4ZKE5</accession>
<organism evidence="1 2">
    <name type="scientific">Tanacetum coccineum</name>
    <dbReference type="NCBI Taxonomy" id="301880"/>
    <lineage>
        <taxon>Eukaryota</taxon>
        <taxon>Viridiplantae</taxon>
        <taxon>Streptophyta</taxon>
        <taxon>Embryophyta</taxon>
        <taxon>Tracheophyta</taxon>
        <taxon>Spermatophyta</taxon>
        <taxon>Magnoliopsida</taxon>
        <taxon>eudicotyledons</taxon>
        <taxon>Gunneridae</taxon>
        <taxon>Pentapetalae</taxon>
        <taxon>asterids</taxon>
        <taxon>campanulids</taxon>
        <taxon>Asterales</taxon>
        <taxon>Asteraceae</taxon>
        <taxon>Asteroideae</taxon>
        <taxon>Anthemideae</taxon>
        <taxon>Anthemidinae</taxon>
        <taxon>Tanacetum</taxon>
    </lineage>
</organism>
<evidence type="ECO:0000313" key="1">
    <source>
        <dbReference type="EMBL" id="GJS90644.1"/>
    </source>
</evidence>
<dbReference type="EMBL" id="BQNB010011443">
    <property type="protein sequence ID" value="GJS90644.1"/>
    <property type="molecule type" value="Genomic_DNA"/>
</dbReference>
<sequence length="165" mass="18732">MPSATYRSKREDVHAGVVKAQPKEGWENGTLNSRNSNIAKAFTFFGSHSKKMSGMHVSLTGRTTHLDPLRTIFKDYGGGQIIKNTIGRMYRYLESAKSKTEEGMVRSRLLHASKRKRWDIYRQSIWRFGAGFGQHVTTAWKGQSLTLRCKRAATCAFQMKRGEGK</sequence>